<organism evidence="1 2">
    <name type="scientific">Gymnopus androsaceus JB14</name>
    <dbReference type="NCBI Taxonomy" id="1447944"/>
    <lineage>
        <taxon>Eukaryota</taxon>
        <taxon>Fungi</taxon>
        <taxon>Dikarya</taxon>
        <taxon>Basidiomycota</taxon>
        <taxon>Agaricomycotina</taxon>
        <taxon>Agaricomycetes</taxon>
        <taxon>Agaricomycetidae</taxon>
        <taxon>Agaricales</taxon>
        <taxon>Marasmiineae</taxon>
        <taxon>Omphalotaceae</taxon>
        <taxon>Gymnopus</taxon>
    </lineage>
</organism>
<keyword evidence="2" id="KW-1185">Reference proteome</keyword>
<gene>
    <name evidence="1" type="ORF">BT96DRAFT_972919</name>
</gene>
<evidence type="ECO:0008006" key="3">
    <source>
        <dbReference type="Google" id="ProtNLM"/>
    </source>
</evidence>
<reference evidence="1" key="1">
    <citation type="journal article" date="2019" name="Environ. Microbiol.">
        <title>Fungal ecological strategies reflected in gene transcription - a case study of two litter decomposers.</title>
        <authorList>
            <person name="Barbi F."/>
            <person name="Kohler A."/>
            <person name="Barry K."/>
            <person name="Baskaran P."/>
            <person name="Daum C."/>
            <person name="Fauchery L."/>
            <person name="Ihrmark K."/>
            <person name="Kuo A."/>
            <person name="LaButti K."/>
            <person name="Lipzen A."/>
            <person name="Morin E."/>
            <person name="Grigoriev I.V."/>
            <person name="Henrissat B."/>
            <person name="Lindahl B."/>
            <person name="Martin F."/>
        </authorList>
    </citation>
    <scope>NUCLEOTIDE SEQUENCE</scope>
    <source>
        <strain evidence="1">JB14</strain>
    </source>
</reference>
<dbReference type="EMBL" id="ML769413">
    <property type="protein sequence ID" value="KAE9404913.1"/>
    <property type="molecule type" value="Genomic_DNA"/>
</dbReference>
<dbReference type="Proteomes" id="UP000799118">
    <property type="component" value="Unassembled WGS sequence"/>
</dbReference>
<dbReference type="OrthoDB" id="2884925at2759"/>
<evidence type="ECO:0000313" key="2">
    <source>
        <dbReference type="Proteomes" id="UP000799118"/>
    </source>
</evidence>
<sequence>MPIPDSPTERVQLLALIQATRRNLQKHSNNDIRFDIAKTLEYHESLLSPIRKLPQEVMSMIFELVVASRREKYLITLTIKEYEEGFRCTGETFRLTWVCFWWREIILSNPTFWTSIAVQDQILYYCSSPLPGYNSMNSCLKEVLSRSGTAAPLYLHLSFSGDIDYEGLLPTLDALAEHANRWKEVDLYFTESKPYLAYMLEQARYRTTSFLSLEVLELHIHHSDSFRCPILETLKLTYFCPGLDSEALPTTSTILHSHLTRLEIDFIDDRSPIGFWQHVSIPKLTHLRADIKGVESNRIRFEELKTMLIDSRCVLEDVRFFWYQNALTDSVESRVEGIRINSKSHTHFRSKHHGLAVEYLAVLQSDHENGEYCSP</sequence>
<dbReference type="AlphaFoldDB" id="A0A6A4I4Q8"/>
<name>A0A6A4I4Q8_9AGAR</name>
<proteinExistence type="predicted"/>
<accession>A0A6A4I4Q8</accession>
<evidence type="ECO:0000313" key="1">
    <source>
        <dbReference type="EMBL" id="KAE9404913.1"/>
    </source>
</evidence>
<protein>
    <recommendedName>
        <fullName evidence="3">F-box domain-containing protein</fullName>
    </recommendedName>
</protein>